<comment type="caution">
    <text evidence="1">The sequence shown here is derived from an EMBL/GenBank/DDBJ whole genome shotgun (WGS) entry which is preliminary data.</text>
</comment>
<proteinExistence type="predicted"/>
<evidence type="ECO:0000313" key="1">
    <source>
        <dbReference type="EMBL" id="MFD2824456.1"/>
    </source>
</evidence>
<reference evidence="2" key="1">
    <citation type="journal article" date="2019" name="Int. J. Syst. Evol. Microbiol.">
        <title>The Global Catalogue of Microorganisms (GCM) 10K type strain sequencing project: providing services to taxonomists for standard genome sequencing and annotation.</title>
        <authorList>
            <consortium name="The Broad Institute Genomics Platform"/>
            <consortium name="The Broad Institute Genome Sequencing Center for Infectious Disease"/>
            <person name="Wu L."/>
            <person name="Ma J."/>
        </authorList>
    </citation>
    <scope>NUCLEOTIDE SEQUENCE [LARGE SCALE GENOMIC DNA]</scope>
    <source>
        <strain evidence="2">KCTC 32141</strain>
    </source>
</reference>
<dbReference type="EMBL" id="JBHUOV010000010">
    <property type="protein sequence ID" value="MFD2824456.1"/>
    <property type="molecule type" value="Genomic_DNA"/>
</dbReference>
<organism evidence="1 2">
    <name type="scientific">Lacinutrix iliipiscaria</name>
    <dbReference type="NCBI Taxonomy" id="1230532"/>
    <lineage>
        <taxon>Bacteria</taxon>
        <taxon>Pseudomonadati</taxon>
        <taxon>Bacteroidota</taxon>
        <taxon>Flavobacteriia</taxon>
        <taxon>Flavobacteriales</taxon>
        <taxon>Flavobacteriaceae</taxon>
        <taxon>Lacinutrix</taxon>
    </lineage>
</organism>
<gene>
    <name evidence="1" type="ORF">ACFS5M_12310</name>
</gene>
<dbReference type="Proteomes" id="UP001597533">
    <property type="component" value="Unassembled WGS sequence"/>
</dbReference>
<dbReference type="RefSeq" id="WP_183490442.1">
    <property type="nucleotide sequence ID" value="NZ_JBHUOV010000010.1"/>
</dbReference>
<sequence length="271" mass="31762">MNKTLFSFLENYQNSDDLHALLIKYNLDEIITKAIDSINGKLNGNEFNELPKISGIILNDINGIISNINNRNEKKQIEYLLSDIFQDYIKNISIQDNSDTVINDIIENLKIACEYRGYDYNILTQILGLEKTKVLKPKSITKKTYYEWLGKETELDEITKDLADKKIIYSIKEFKKLFKPITDSFYVKFNKKYKDEIIVFFQLLKDKKLIKPKGTSGHFAPLTQYSVDNENVFLIKKAINKEHERIKKNVVRHQEIKEKLTVVIEKNLIKK</sequence>
<evidence type="ECO:0000313" key="2">
    <source>
        <dbReference type="Proteomes" id="UP001597533"/>
    </source>
</evidence>
<accession>A0ABW5WT53</accession>
<name>A0ABW5WT53_9FLAO</name>
<keyword evidence="2" id="KW-1185">Reference proteome</keyword>
<protein>
    <submittedName>
        <fullName evidence="1">Uncharacterized protein</fullName>
    </submittedName>
</protein>